<sequence length="106" mass="10797">MPDARFVGRPHVDDDHRVVPDRVIDPTGGAGTGPATTLGGAPGSASGGRADADGTFGDHRTDADPTAANRRPDAGTTGPATARPGVATRLRRLARSITPTKDDHHG</sequence>
<feature type="region of interest" description="Disordered" evidence="1">
    <location>
        <begin position="1"/>
        <end position="106"/>
    </location>
</feature>
<dbReference type="EMBL" id="CAFBMK010000325">
    <property type="protein sequence ID" value="CAB4949341.1"/>
    <property type="molecule type" value="Genomic_DNA"/>
</dbReference>
<dbReference type="AlphaFoldDB" id="A0A6J7K2K0"/>
<feature type="compositionally biased region" description="Basic and acidic residues" evidence="1">
    <location>
        <begin position="50"/>
        <end position="63"/>
    </location>
</feature>
<proteinExistence type="predicted"/>
<reference evidence="2" key="1">
    <citation type="submission" date="2020-05" db="EMBL/GenBank/DDBJ databases">
        <authorList>
            <person name="Chiriac C."/>
            <person name="Salcher M."/>
            <person name="Ghai R."/>
            <person name="Kavagutti S V."/>
        </authorList>
    </citation>
    <scope>NUCLEOTIDE SEQUENCE</scope>
</reference>
<feature type="compositionally biased region" description="Basic and acidic residues" evidence="1">
    <location>
        <begin position="10"/>
        <end position="24"/>
    </location>
</feature>
<protein>
    <submittedName>
        <fullName evidence="2">Unannotated protein</fullName>
    </submittedName>
</protein>
<accession>A0A6J7K2K0</accession>
<organism evidence="2">
    <name type="scientific">freshwater metagenome</name>
    <dbReference type="NCBI Taxonomy" id="449393"/>
    <lineage>
        <taxon>unclassified sequences</taxon>
        <taxon>metagenomes</taxon>
        <taxon>ecological metagenomes</taxon>
    </lineage>
</organism>
<evidence type="ECO:0000256" key="1">
    <source>
        <dbReference type="SAM" id="MobiDB-lite"/>
    </source>
</evidence>
<gene>
    <name evidence="2" type="ORF">UFOPK3564_03403</name>
</gene>
<name>A0A6J7K2K0_9ZZZZ</name>
<evidence type="ECO:0000313" key="2">
    <source>
        <dbReference type="EMBL" id="CAB4949341.1"/>
    </source>
</evidence>